<dbReference type="InterPro" id="IPR025857">
    <property type="entry name" value="MacB_PCD"/>
</dbReference>
<feature type="transmembrane region" description="Helical" evidence="12">
    <location>
        <begin position="639"/>
        <end position="663"/>
    </location>
</feature>
<comment type="similarity">
    <text evidence="11">Belongs to the ABC transporter superfamily. Macrolide exporter (TC 3.A.1.122) family.</text>
</comment>
<reference evidence="14" key="1">
    <citation type="journal article" date="2010" name="Insect Mol. Biol.">
        <title>The draft genome sequence of Arsenophonus nasoniae, son-killer bacterium of Nasonia vitripennis, reveals genes associated with virulence and symbiosis.</title>
        <authorList>
            <person name="Wilkes T."/>
            <person name="Darby A.C."/>
            <person name="Choi J."/>
            <person name="Colborne J.K."/>
            <person name="Werren J.H."/>
            <person name="Hurst G.D.D."/>
        </authorList>
    </citation>
    <scope>NUCLEOTIDE SEQUENCE</scope>
</reference>
<dbReference type="InterPro" id="IPR003439">
    <property type="entry name" value="ABC_transporter-like_ATP-bd"/>
</dbReference>
<dbReference type="GO" id="GO:0005524">
    <property type="term" value="F:ATP binding"/>
    <property type="evidence" value="ECO:0007669"/>
    <property type="project" value="UniProtKB-KW"/>
</dbReference>
<keyword evidence="5 12" id="KW-0812">Transmembrane</keyword>
<feature type="transmembrane region" description="Helical" evidence="12">
    <location>
        <begin position="604"/>
        <end position="627"/>
    </location>
</feature>
<evidence type="ECO:0000256" key="12">
    <source>
        <dbReference type="SAM" id="Phobius"/>
    </source>
</evidence>
<dbReference type="FunFam" id="3.40.50.300:FF:000032">
    <property type="entry name" value="Export ABC transporter ATP-binding protein"/>
    <property type="match status" value="1"/>
</dbReference>
<dbReference type="EMBL" id="FN545207">
    <property type="protein sequence ID" value="CBA73852.1"/>
    <property type="molecule type" value="Genomic_DNA"/>
</dbReference>
<evidence type="ECO:0000256" key="9">
    <source>
        <dbReference type="ARBA" id="ARBA00022989"/>
    </source>
</evidence>
<keyword evidence="8" id="KW-1278">Translocase</keyword>
<dbReference type="SUPFAM" id="SSF52540">
    <property type="entry name" value="P-loop containing nucleoside triphosphate hydrolases"/>
    <property type="match status" value="1"/>
</dbReference>
<dbReference type="Pfam" id="PF00005">
    <property type="entry name" value="ABC_tran"/>
    <property type="match status" value="1"/>
</dbReference>
<name>D2U0I5_9GAMM</name>
<gene>
    <name evidence="14" type="ORF">ARN_20100</name>
</gene>
<dbReference type="InterPro" id="IPR003593">
    <property type="entry name" value="AAA+_ATPase"/>
</dbReference>
<evidence type="ECO:0000256" key="7">
    <source>
        <dbReference type="ARBA" id="ARBA00022840"/>
    </source>
</evidence>
<dbReference type="InterPro" id="IPR050250">
    <property type="entry name" value="Macrolide_Exporter_MacB"/>
</dbReference>
<evidence type="ECO:0000256" key="4">
    <source>
        <dbReference type="ARBA" id="ARBA00022519"/>
    </source>
</evidence>
<evidence type="ECO:0000256" key="6">
    <source>
        <dbReference type="ARBA" id="ARBA00022741"/>
    </source>
</evidence>
<dbReference type="GO" id="GO:0022857">
    <property type="term" value="F:transmembrane transporter activity"/>
    <property type="evidence" value="ECO:0007669"/>
    <property type="project" value="TreeGrafter"/>
</dbReference>
<dbReference type="AlphaFoldDB" id="D2U0I5"/>
<dbReference type="CDD" id="cd03255">
    <property type="entry name" value="ABC_MJ0796_LolCDE_FtsE"/>
    <property type="match status" value="1"/>
</dbReference>
<accession>D2U0I5</accession>
<dbReference type="InterPro" id="IPR003838">
    <property type="entry name" value="ABC3_permease_C"/>
</dbReference>
<dbReference type="Pfam" id="PF12704">
    <property type="entry name" value="MacB_PCD"/>
    <property type="match status" value="1"/>
</dbReference>
<dbReference type="InterPro" id="IPR017911">
    <property type="entry name" value="MacB-like_ATP-bd"/>
</dbReference>
<keyword evidence="4" id="KW-0997">Cell inner membrane</keyword>
<dbReference type="PROSITE" id="PS50893">
    <property type="entry name" value="ABC_TRANSPORTER_2"/>
    <property type="match status" value="1"/>
</dbReference>
<feature type="domain" description="ABC transporter" evidence="13">
    <location>
        <begin position="37"/>
        <end position="275"/>
    </location>
</feature>
<evidence type="ECO:0000256" key="8">
    <source>
        <dbReference type="ARBA" id="ARBA00022967"/>
    </source>
</evidence>
<dbReference type="GO" id="GO:1902495">
    <property type="term" value="C:transmembrane transporter complex"/>
    <property type="evidence" value="ECO:0007669"/>
    <property type="project" value="UniProtKB-ARBA"/>
</dbReference>
<evidence type="ECO:0000259" key="13">
    <source>
        <dbReference type="PROSITE" id="PS50893"/>
    </source>
</evidence>
<evidence type="ECO:0000313" key="14">
    <source>
        <dbReference type="EMBL" id="CBA73852.1"/>
    </source>
</evidence>
<dbReference type="GO" id="GO:0016887">
    <property type="term" value="F:ATP hydrolysis activity"/>
    <property type="evidence" value="ECO:0007669"/>
    <property type="project" value="InterPro"/>
</dbReference>
<proteinExistence type="inferred from homology"/>
<dbReference type="PROSITE" id="PS00211">
    <property type="entry name" value="ABC_TRANSPORTER_1"/>
    <property type="match status" value="1"/>
</dbReference>
<dbReference type="InterPro" id="IPR017871">
    <property type="entry name" value="ABC_transporter-like_CS"/>
</dbReference>
<evidence type="ECO:0000256" key="11">
    <source>
        <dbReference type="ARBA" id="ARBA00038388"/>
    </source>
</evidence>
<evidence type="ECO:0000256" key="5">
    <source>
        <dbReference type="ARBA" id="ARBA00022692"/>
    </source>
</evidence>
<feature type="transmembrane region" description="Helical" evidence="12">
    <location>
        <begin position="555"/>
        <end position="580"/>
    </location>
</feature>
<dbReference type="Pfam" id="PF02687">
    <property type="entry name" value="FtsX"/>
    <property type="match status" value="1"/>
</dbReference>
<evidence type="ECO:0000256" key="1">
    <source>
        <dbReference type="ARBA" id="ARBA00004429"/>
    </source>
</evidence>
<evidence type="ECO:0000256" key="10">
    <source>
        <dbReference type="ARBA" id="ARBA00023136"/>
    </source>
</evidence>
<dbReference type="InterPro" id="IPR027417">
    <property type="entry name" value="P-loop_NTPase"/>
</dbReference>
<sequence>MPHEIIKMLKLFPALLKVTWSLPTLRHQKDKGMSALLELCDIGRNYRSGEQQVAVLKNISLTINAGEMVAIVGASGSGKSTLMNILGCLDKPSYGQYFLAGQNIAELDNEQLSVLRREYFGFIFQRYHLLPYLTAEQNVEIPAIYAGACQQERRKRAIALLTRLGLNDRIKYYPTQLSGGQQQRVSIARALINGGKIILADEPTGALDSYSGDEVITILKQLCQQGYTVILVTHNMQIAEQAERVIEIKNGEIIRNSVQRESAKILPPVFSTKKSQISMTQWLNQFREALLMAWRAILINKMRTLLTMLGIIIGIASVVSILVIGNAAKGLVLADIQSIATNTITVFPGRGFGDMSPQDRRALKVSDVDALQNQPSVLAISGKMSTDVRLRYGNQNSAARAFGIGESYFDVYAMPMSEGIILTRDMVKHHAQVIVIDQNTKNMFFPQHKQVVGEVMLVGNIPVTIVGVAAEQKSMYGNSNMLQIWMPYTTMSSRLMNRSYFDNLDIRIKQGYSSLEAEQQLTRLLTVLHGKKDIFTYNFDTLIKTIEKTTNTLQLFLTLVAVISLLVGGIGVMNIMLVSVTERTKEIGIRIAIGARNSDIMQQFLIEAIFICLFGGFLGILLSYLVALIARVVLPDWQFAFSLMPLLGALLCSTVIGLIFGFLPARNAAKLNPVDALARE</sequence>
<dbReference type="PANTHER" id="PTHR30572">
    <property type="entry name" value="MEMBRANE COMPONENT OF TRANSPORTER-RELATED"/>
    <property type="match status" value="1"/>
</dbReference>
<dbReference type="GO" id="GO:0005886">
    <property type="term" value="C:plasma membrane"/>
    <property type="evidence" value="ECO:0007669"/>
    <property type="project" value="UniProtKB-SubCell"/>
</dbReference>
<feature type="transmembrane region" description="Helical" evidence="12">
    <location>
        <begin position="305"/>
        <end position="328"/>
    </location>
</feature>
<dbReference type="SMART" id="SM00382">
    <property type="entry name" value="AAA"/>
    <property type="match status" value="1"/>
</dbReference>
<evidence type="ECO:0000256" key="3">
    <source>
        <dbReference type="ARBA" id="ARBA00022475"/>
    </source>
</evidence>
<keyword evidence="10 12" id="KW-0472">Membrane</keyword>
<keyword evidence="7" id="KW-0067">ATP-binding</keyword>
<dbReference type="NCBIfam" id="NF007826">
    <property type="entry name" value="PRK10535.1"/>
    <property type="match status" value="1"/>
</dbReference>
<keyword evidence="2" id="KW-0813">Transport</keyword>
<dbReference type="Gene3D" id="3.40.50.300">
    <property type="entry name" value="P-loop containing nucleotide triphosphate hydrolases"/>
    <property type="match status" value="1"/>
</dbReference>
<comment type="subcellular location">
    <subcellularLocation>
        <location evidence="1">Cell inner membrane</location>
        <topology evidence="1">Multi-pass membrane protein</topology>
    </subcellularLocation>
</comment>
<protein>
    <submittedName>
        <fullName evidence="14">Macrolide-specific ABC-type efflux carrier</fullName>
    </submittedName>
</protein>
<evidence type="ECO:0000256" key="2">
    <source>
        <dbReference type="ARBA" id="ARBA00022448"/>
    </source>
</evidence>
<keyword evidence="9 12" id="KW-1133">Transmembrane helix</keyword>
<organism evidence="14">
    <name type="scientific">Arsenophonus nasoniae</name>
    <name type="common">son-killer infecting Nasonia vitripennis</name>
    <dbReference type="NCBI Taxonomy" id="638"/>
    <lineage>
        <taxon>Bacteria</taxon>
        <taxon>Pseudomonadati</taxon>
        <taxon>Pseudomonadota</taxon>
        <taxon>Gammaproteobacteria</taxon>
        <taxon>Enterobacterales</taxon>
        <taxon>Morganellaceae</taxon>
        <taxon>Arsenophonus</taxon>
    </lineage>
</organism>
<dbReference type="PANTHER" id="PTHR30572:SF7">
    <property type="entry name" value="MACROLIDE EXPORT ATP-BINDING_PERMEASE PROTEIN MACB"/>
    <property type="match status" value="1"/>
</dbReference>
<keyword evidence="3" id="KW-1003">Cell membrane</keyword>
<keyword evidence="6" id="KW-0547">Nucleotide-binding</keyword>